<proteinExistence type="predicted"/>
<sequence length="82" mass="9384">MISMAEVQAARVISHDFTRQILSFGAPGPLRPYQPANQHTRCTPPESWRYGNMHVEARYRHVPAPTFNHETIVDADWQIPAD</sequence>
<dbReference type="HOGENOM" id="CLU_2559729_0_0_1"/>
<dbReference type="Proteomes" id="UP000054097">
    <property type="component" value="Unassembled WGS sequence"/>
</dbReference>
<gene>
    <name evidence="1" type="ORF">M408DRAFT_140663</name>
</gene>
<organism evidence="1 2">
    <name type="scientific">Serendipita vermifera MAFF 305830</name>
    <dbReference type="NCBI Taxonomy" id="933852"/>
    <lineage>
        <taxon>Eukaryota</taxon>
        <taxon>Fungi</taxon>
        <taxon>Dikarya</taxon>
        <taxon>Basidiomycota</taxon>
        <taxon>Agaricomycotina</taxon>
        <taxon>Agaricomycetes</taxon>
        <taxon>Sebacinales</taxon>
        <taxon>Serendipitaceae</taxon>
        <taxon>Serendipita</taxon>
    </lineage>
</organism>
<accession>A0A0C3B8B4</accession>
<evidence type="ECO:0000313" key="2">
    <source>
        <dbReference type="Proteomes" id="UP000054097"/>
    </source>
</evidence>
<evidence type="ECO:0000313" key="1">
    <source>
        <dbReference type="EMBL" id="KIM28384.1"/>
    </source>
</evidence>
<keyword evidence="2" id="KW-1185">Reference proteome</keyword>
<name>A0A0C3B8B4_SERVB</name>
<reference evidence="1 2" key="1">
    <citation type="submission" date="2014-04" db="EMBL/GenBank/DDBJ databases">
        <authorList>
            <consortium name="DOE Joint Genome Institute"/>
            <person name="Kuo A."/>
            <person name="Zuccaro A."/>
            <person name="Kohler A."/>
            <person name="Nagy L.G."/>
            <person name="Floudas D."/>
            <person name="Copeland A."/>
            <person name="Barry K.W."/>
            <person name="Cichocki N."/>
            <person name="Veneault-Fourrey C."/>
            <person name="LaButti K."/>
            <person name="Lindquist E.A."/>
            <person name="Lipzen A."/>
            <person name="Lundell T."/>
            <person name="Morin E."/>
            <person name="Murat C."/>
            <person name="Sun H."/>
            <person name="Tunlid A."/>
            <person name="Henrissat B."/>
            <person name="Grigoriev I.V."/>
            <person name="Hibbett D.S."/>
            <person name="Martin F."/>
            <person name="Nordberg H.P."/>
            <person name="Cantor M.N."/>
            <person name="Hua S.X."/>
        </authorList>
    </citation>
    <scope>NUCLEOTIDE SEQUENCE [LARGE SCALE GENOMIC DNA]</scope>
    <source>
        <strain evidence="1 2">MAFF 305830</strain>
    </source>
</reference>
<dbReference type="EMBL" id="KN824293">
    <property type="protein sequence ID" value="KIM28384.1"/>
    <property type="molecule type" value="Genomic_DNA"/>
</dbReference>
<reference evidence="2" key="2">
    <citation type="submission" date="2015-01" db="EMBL/GenBank/DDBJ databases">
        <title>Evolutionary Origins and Diversification of the Mycorrhizal Mutualists.</title>
        <authorList>
            <consortium name="DOE Joint Genome Institute"/>
            <consortium name="Mycorrhizal Genomics Consortium"/>
            <person name="Kohler A."/>
            <person name="Kuo A."/>
            <person name="Nagy L.G."/>
            <person name="Floudas D."/>
            <person name="Copeland A."/>
            <person name="Barry K.W."/>
            <person name="Cichocki N."/>
            <person name="Veneault-Fourrey C."/>
            <person name="LaButti K."/>
            <person name="Lindquist E.A."/>
            <person name="Lipzen A."/>
            <person name="Lundell T."/>
            <person name="Morin E."/>
            <person name="Murat C."/>
            <person name="Riley R."/>
            <person name="Ohm R."/>
            <person name="Sun H."/>
            <person name="Tunlid A."/>
            <person name="Henrissat B."/>
            <person name="Grigoriev I.V."/>
            <person name="Hibbett D.S."/>
            <person name="Martin F."/>
        </authorList>
    </citation>
    <scope>NUCLEOTIDE SEQUENCE [LARGE SCALE GENOMIC DNA]</scope>
    <source>
        <strain evidence="2">MAFF 305830</strain>
    </source>
</reference>
<dbReference type="AlphaFoldDB" id="A0A0C3B8B4"/>
<protein>
    <submittedName>
        <fullName evidence="1">Uncharacterized protein</fullName>
    </submittedName>
</protein>